<dbReference type="InterPro" id="IPR051604">
    <property type="entry name" value="Ergot_Alk_Oxidoreductase"/>
</dbReference>
<dbReference type="InterPro" id="IPR008030">
    <property type="entry name" value="NmrA-like"/>
</dbReference>
<sequence>MTAQHPILVIGATGKVGRNVVAQLYQEGVAVRAMTRAPEAAGLPDGVDVVRGDLADPTSLTAALAGVRSVFLVWPLLTAELAPAVISSIDAEADRIVYLSSSGVREDAERQSDPINQFHADVEQEIQRTDLAWTFIRAGGFAGNDLEWAAEIRADGVVRAPFAEAAGAMLHEADIAAVGVRALLDDGHVGTKPVLTGPEVLSNAERVAIIGEVLGRPTRFEELAVAQAREQMVAQGWPVDVVDGIFAAHAETITSVEKIESTVSDIVGRPARTYREWVADHVADFR</sequence>
<organism evidence="2 3">
    <name type="scientific">Actinoalloteichus fjordicus</name>
    <dbReference type="NCBI Taxonomy" id="1612552"/>
    <lineage>
        <taxon>Bacteria</taxon>
        <taxon>Bacillati</taxon>
        <taxon>Actinomycetota</taxon>
        <taxon>Actinomycetes</taxon>
        <taxon>Pseudonocardiales</taxon>
        <taxon>Pseudonocardiaceae</taxon>
        <taxon>Actinoalloteichus</taxon>
    </lineage>
</organism>
<feature type="domain" description="NmrA-like" evidence="1">
    <location>
        <begin position="6"/>
        <end position="239"/>
    </location>
</feature>
<dbReference type="InterPro" id="IPR036291">
    <property type="entry name" value="NAD(P)-bd_dom_sf"/>
</dbReference>
<keyword evidence="3" id="KW-1185">Reference proteome</keyword>
<evidence type="ECO:0000313" key="3">
    <source>
        <dbReference type="Proteomes" id="UP000185511"/>
    </source>
</evidence>
<dbReference type="Proteomes" id="UP000185511">
    <property type="component" value="Chromosome"/>
</dbReference>
<dbReference type="Gene3D" id="3.40.50.720">
    <property type="entry name" value="NAD(P)-binding Rossmann-like Domain"/>
    <property type="match status" value="1"/>
</dbReference>
<proteinExistence type="predicted"/>
<name>A0AAC9PTH8_9PSEU</name>
<accession>A0AAC9PTH8</accession>
<gene>
    <name evidence="2" type="ORF">UA74_20615</name>
</gene>
<dbReference type="KEGG" id="acad:UA74_20615"/>
<dbReference type="RefSeq" id="WP_075744037.1">
    <property type="nucleotide sequence ID" value="NZ_CP016076.1"/>
</dbReference>
<dbReference type="AlphaFoldDB" id="A0AAC9PTH8"/>
<evidence type="ECO:0000259" key="1">
    <source>
        <dbReference type="Pfam" id="PF05368"/>
    </source>
</evidence>
<dbReference type="Pfam" id="PF05368">
    <property type="entry name" value="NmrA"/>
    <property type="match status" value="1"/>
</dbReference>
<protein>
    <recommendedName>
        <fullName evidence="1">NmrA-like domain-containing protein</fullName>
    </recommendedName>
</protein>
<dbReference type="EMBL" id="CP016076">
    <property type="protein sequence ID" value="APU16148.1"/>
    <property type="molecule type" value="Genomic_DNA"/>
</dbReference>
<reference evidence="3" key="1">
    <citation type="submission" date="2016-06" db="EMBL/GenBank/DDBJ databases">
        <title>Complete genome sequence of Actinoalloteichus fjordicus DSM 46855 (=ADI127-17), type strain of the new species Actinoalloteichus fjordicus.</title>
        <authorList>
            <person name="Ruckert C."/>
            <person name="Nouioui I."/>
            <person name="Willmese J."/>
            <person name="van Wezel G."/>
            <person name="Klenk H.-P."/>
            <person name="Kalinowski J."/>
            <person name="Zotchev S.B."/>
        </authorList>
    </citation>
    <scope>NUCLEOTIDE SEQUENCE [LARGE SCALE GENOMIC DNA]</scope>
    <source>
        <strain evidence="3">ADI127-7</strain>
    </source>
</reference>
<evidence type="ECO:0000313" key="2">
    <source>
        <dbReference type="EMBL" id="APU16148.1"/>
    </source>
</evidence>
<dbReference type="PANTHER" id="PTHR43162:SF1">
    <property type="entry name" value="PRESTALK A DIFFERENTIATION PROTEIN A"/>
    <property type="match status" value="1"/>
</dbReference>
<dbReference type="Gene3D" id="3.90.25.10">
    <property type="entry name" value="UDP-galactose 4-epimerase, domain 1"/>
    <property type="match status" value="1"/>
</dbReference>
<dbReference type="PANTHER" id="PTHR43162">
    <property type="match status" value="1"/>
</dbReference>
<dbReference type="SUPFAM" id="SSF51735">
    <property type="entry name" value="NAD(P)-binding Rossmann-fold domains"/>
    <property type="match status" value="1"/>
</dbReference>